<evidence type="ECO:0000256" key="7">
    <source>
        <dbReference type="ARBA" id="ARBA00022723"/>
    </source>
</evidence>
<evidence type="ECO:0000313" key="13">
    <source>
        <dbReference type="EMBL" id="PZG01525.1"/>
    </source>
</evidence>
<evidence type="ECO:0000256" key="5">
    <source>
        <dbReference type="ARBA" id="ARBA00022694"/>
    </source>
</evidence>
<reference evidence="13 14" key="1">
    <citation type="submission" date="2018-01" db="EMBL/GenBank/DDBJ databases">
        <title>Draft genome sequence of Salinispora sp. 13K206.</title>
        <authorList>
            <person name="Sahin N."/>
            <person name="Saygin H."/>
            <person name="Ay H."/>
        </authorList>
    </citation>
    <scope>NUCLEOTIDE SEQUENCE [LARGE SCALE GENOMIC DNA]</scope>
    <source>
        <strain evidence="13 14">13K206</strain>
    </source>
</reference>
<dbReference type="InterPro" id="IPR007537">
    <property type="entry name" value="tRNAHis_GuaTrfase_Thg1"/>
</dbReference>
<keyword evidence="8" id="KW-0547">Nucleotide-binding</keyword>
<evidence type="ECO:0000256" key="2">
    <source>
        <dbReference type="ARBA" id="ARBA00010113"/>
    </source>
</evidence>
<dbReference type="AlphaFoldDB" id="A0A2W2D7V8"/>
<dbReference type="OrthoDB" id="4547336at2"/>
<dbReference type="GO" id="GO:0000287">
    <property type="term" value="F:magnesium ion binding"/>
    <property type="evidence" value="ECO:0007669"/>
    <property type="project" value="InterPro"/>
</dbReference>
<evidence type="ECO:0000259" key="12">
    <source>
        <dbReference type="Pfam" id="PF14413"/>
    </source>
</evidence>
<keyword evidence="5" id="KW-0819">tRNA processing</keyword>
<evidence type="ECO:0000256" key="10">
    <source>
        <dbReference type="ARBA" id="ARBA00023134"/>
    </source>
</evidence>
<dbReference type="PANTHER" id="PTHR12729">
    <property type="entry name" value="TRNA(HIS) GUANYLYLTRANSFERASE-RELATED"/>
    <property type="match status" value="1"/>
</dbReference>
<dbReference type="Gene3D" id="3.30.70.3000">
    <property type="match status" value="1"/>
</dbReference>
<protein>
    <recommendedName>
        <fullName evidence="3">tRNA(His) guanylyltransferase</fullName>
        <ecNumber evidence="3">2.7.7.79</ecNumber>
    </recommendedName>
</protein>
<dbReference type="GO" id="GO:0006400">
    <property type="term" value="P:tRNA modification"/>
    <property type="evidence" value="ECO:0007669"/>
    <property type="project" value="InterPro"/>
</dbReference>
<evidence type="ECO:0000256" key="4">
    <source>
        <dbReference type="ARBA" id="ARBA00022679"/>
    </source>
</evidence>
<dbReference type="InterPro" id="IPR024956">
    <property type="entry name" value="tRNAHis_GuaTrfase_cat"/>
</dbReference>
<keyword evidence="7" id="KW-0479">Metal-binding</keyword>
<dbReference type="EMBL" id="POUB01000027">
    <property type="protein sequence ID" value="PZG01525.1"/>
    <property type="molecule type" value="Genomic_DNA"/>
</dbReference>
<evidence type="ECO:0000313" key="14">
    <source>
        <dbReference type="Proteomes" id="UP000248749"/>
    </source>
</evidence>
<comment type="caution">
    <text evidence="13">The sequence shown here is derived from an EMBL/GenBank/DDBJ whole genome shotgun (WGS) entry which is preliminary data.</text>
</comment>
<keyword evidence="4 13" id="KW-0808">Transferase</keyword>
<dbReference type="PANTHER" id="PTHR12729:SF6">
    <property type="entry name" value="TRNA(HIS) GUANYLYLTRANSFERASE-RELATED"/>
    <property type="match status" value="1"/>
</dbReference>
<comment type="similarity">
    <text evidence="2">Belongs to the tRNA(His) guanylyltransferase family.</text>
</comment>
<sequence>MKPEEFEAQQRAREYFHSLRLPPGAWTVIRVDGRGFSRLTEQRFDKPFDARFCDLMVVTAQALLTELGGRYAYTESDEISVLLDDASDLFGRGVEKLVSISAGIAAAAFTHAAAEPAHFDARLWVGVGVEDVADYFSWRQSDAARSALNGWCYWTLRKDGQSPREASRMLEGASTADKNELLFRHGVNVNDLPTWQRRGIGLWWETYERKGFDPVRGLDVTTSRRRMKTERELPMKDAYRQFVTGVAQGRNRPIGPASASA</sequence>
<proteinExistence type="inferred from homology"/>
<dbReference type="GO" id="GO:0005525">
    <property type="term" value="F:GTP binding"/>
    <property type="evidence" value="ECO:0007669"/>
    <property type="project" value="UniProtKB-KW"/>
</dbReference>
<dbReference type="EC" id="2.7.7.79" evidence="3"/>
<evidence type="ECO:0000256" key="8">
    <source>
        <dbReference type="ARBA" id="ARBA00022741"/>
    </source>
</evidence>
<dbReference type="GO" id="GO:0008193">
    <property type="term" value="F:tRNA guanylyltransferase activity"/>
    <property type="evidence" value="ECO:0007669"/>
    <property type="project" value="UniProtKB-EC"/>
</dbReference>
<evidence type="ECO:0000256" key="1">
    <source>
        <dbReference type="ARBA" id="ARBA00001946"/>
    </source>
</evidence>
<evidence type="ECO:0000259" key="11">
    <source>
        <dbReference type="Pfam" id="PF04446"/>
    </source>
</evidence>
<evidence type="ECO:0000256" key="9">
    <source>
        <dbReference type="ARBA" id="ARBA00022842"/>
    </source>
</evidence>
<keyword evidence="6 13" id="KW-0548">Nucleotidyltransferase</keyword>
<evidence type="ECO:0000256" key="6">
    <source>
        <dbReference type="ARBA" id="ARBA00022695"/>
    </source>
</evidence>
<comment type="cofactor">
    <cofactor evidence="1">
        <name>Mg(2+)</name>
        <dbReference type="ChEBI" id="CHEBI:18420"/>
    </cofactor>
</comment>
<feature type="domain" description="tRNAHis guanylyltransferase catalytic" evidence="11">
    <location>
        <begin position="11"/>
        <end position="122"/>
    </location>
</feature>
<keyword evidence="14" id="KW-1185">Reference proteome</keyword>
<dbReference type="Pfam" id="PF04446">
    <property type="entry name" value="Thg1"/>
    <property type="match status" value="1"/>
</dbReference>
<dbReference type="InterPro" id="IPR025845">
    <property type="entry name" value="Thg1_C_dom"/>
</dbReference>
<dbReference type="Proteomes" id="UP000248749">
    <property type="component" value="Unassembled WGS sequence"/>
</dbReference>
<accession>A0A2W2D7V8</accession>
<name>A0A2W2D7V8_9ACTN</name>
<dbReference type="Pfam" id="PF14413">
    <property type="entry name" value="Thg1C"/>
    <property type="match status" value="1"/>
</dbReference>
<organism evidence="13 14">
    <name type="scientific">Micromonospora deserti</name>
    <dbReference type="NCBI Taxonomy" id="2070366"/>
    <lineage>
        <taxon>Bacteria</taxon>
        <taxon>Bacillati</taxon>
        <taxon>Actinomycetota</taxon>
        <taxon>Actinomycetes</taxon>
        <taxon>Micromonosporales</taxon>
        <taxon>Micromonosporaceae</taxon>
        <taxon>Micromonospora</taxon>
    </lineage>
</organism>
<dbReference type="InterPro" id="IPR038469">
    <property type="entry name" value="tRNAHis_GuaTrfase_Thg1_sf"/>
</dbReference>
<evidence type="ECO:0000256" key="3">
    <source>
        <dbReference type="ARBA" id="ARBA00012511"/>
    </source>
</evidence>
<feature type="domain" description="Thg1 C-terminal" evidence="12">
    <location>
        <begin position="131"/>
        <end position="218"/>
    </location>
</feature>
<keyword evidence="10" id="KW-0342">GTP-binding</keyword>
<gene>
    <name evidence="13" type="ORF">C1I99_06885</name>
</gene>
<keyword evidence="9" id="KW-0460">Magnesium</keyword>
<dbReference type="RefSeq" id="WP_111133364.1">
    <property type="nucleotide sequence ID" value="NZ_POUB01000027.1"/>
</dbReference>